<dbReference type="InterPro" id="IPR009057">
    <property type="entry name" value="Homeodomain-like_sf"/>
</dbReference>
<accession>A0A174NUQ9</accession>
<proteinExistence type="predicted"/>
<name>A0A174NUQ9_9FIRM</name>
<dbReference type="SUPFAM" id="SSF46689">
    <property type="entry name" value="Homeodomain-like"/>
    <property type="match status" value="1"/>
</dbReference>
<gene>
    <name evidence="4" type="ORF">ERS852523_01904</name>
</gene>
<dbReference type="PROSITE" id="PS50977">
    <property type="entry name" value="HTH_TETR_2"/>
    <property type="match status" value="1"/>
</dbReference>
<dbReference type="Pfam" id="PF00440">
    <property type="entry name" value="TetR_N"/>
    <property type="match status" value="1"/>
</dbReference>
<protein>
    <submittedName>
        <fullName evidence="4">DNA-binding transcriptional repressor AcrR</fullName>
    </submittedName>
</protein>
<dbReference type="InterPro" id="IPR050109">
    <property type="entry name" value="HTH-type_TetR-like_transc_reg"/>
</dbReference>
<keyword evidence="1 2" id="KW-0238">DNA-binding</keyword>
<dbReference type="InterPro" id="IPR001647">
    <property type="entry name" value="HTH_TetR"/>
</dbReference>
<organism evidence="4 5">
    <name type="scientific">Blautia wexlerae</name>
    <dbReference type="NCBI Taxonomy" id="418240"/>
    <lineage>
        <taxon>Bacteria</taxon>
        <taxon>Bacillati</taxon>
        <taxon>Bacillota</taxon>
        <taxon>Clostridia</taxon>
        <taxon>Lachnospirales</taxon>
        <taxon>Lachnospiraceae</taxon>
        <taxon>Blautia</taxon>
    </lineage>
</organism>
<dbReference type="EMBL" id="CZAW01000017">
    <property type="protein sequence ID" value="CUP52492.1"/>
    <property type="molecule type" value="Genomic_DNA"/>
</dbReference>
<dbReference type="Proteomes" id="UP000095712">
    <property type="component" value="Unassembled WGS sequence"/>
</dbReference>
<dbReference type="PANTHER" id="PTHR30055">
    <property type="entry name" value="HTH-TYPE TRANSCRIPTIONAL REGULATOR RUTR"/>
    <property type="match status" value="1"/>
</dbReference>
<dbReference type="PRINTS" id="PR00455">
    <property type="entry name" value="HTHTETR"/>
</dbReference>
<dbReference type="OrthoDB" id="494991at2"/>
<feature type="domain" description="HTH tetR-type" evidence="3">
    <location>
        <begin position="6"/>
        <end position="66"/>
    </location>
</feature>
<evidence type="ECO:0000256" key="1">
    <source>
        <dbReference type="ARBA" id="ARBA00023125"/>
    </source>
</evidence>
<sequence>MAKQIEGVSEKIEKCAREEFLKNGYTDASLRTIASEAGTTTGSIYSRYGDKEGLFSAIVEPAANEFIEKFRSIQEEFHSMESDRQAESLEDFTMDGMQRMVEYMYEHLEEFRLLVNAAHGTKFQNFVEHLVEIETDYTYKFMESVGLDPTKRKHITKDFMHIMNKALFESFFEVIRHDMSKEEALEYVVMLEKYHNAGWNIIYDEYC</sequence>
<dbReference type="GO" id="GO:0000976">
    <property type="term" value="F:transcription cis-regulatory region binding"/>
    <property type="evidence" value="ECO:0007669"/>
    <property type="project" value="TreeGrafter"/>
</dbReference>
<reference evidence="4 5" key="1">
    <citation type="submission" date="2015-09" db="EMBL/GenBank/DDBJ databases">
        <authorList>
            <consortium name="Pathogen Informatics"/>
        </authorList>
    </citation>
    <scope>NUCLEOTIDE SEQUENCE [LARGE SCALE GENOMIC DNA]</scope>
    <source>
        <strain evidence="4 5">2789STDY5834911</strain>
    </source>
</reference>
<dbReference type="GO" id="GO:0003700">
    <property type="term" value="F:DNA-binding transcription factor activity"/>
    <property type="evidence" value="ECO:0007669"/>
    <property type="project" value="TreeGrafter"/>
</dbReference>
<evidence type="ECO:0000259" key="3">
    <source>
        <dbReference type="PROSITE" id="PS50977"/>
    </source>
</evidence>
<evidence type="ECO:0000313" key="5">
    <source>
        <dbReference type="Proteomes" id="UP000095712"/>
    </source>
</evidence>
<evidence type="ECO:0000256" key="2">
    <source>
        <dbReference type="PROSITE-ProRule" id="PRU00335"/>
    </source>
</evidence>
<evidence type="ECO:0000313" key="4">
    <source>
        <dbReference type="EMBL" id="CUP52492.1"/>
    </source>
</evidence>
<dbReference type="RefSeq" id="WP_055151223.1">
    <property type="nucleotide sequence ID" value="NZ_BTHI01000016.1"/>
</dbReference>
<feature type="DNA-binding region" description="H-T-H motif" evidence="2">
    <location>
        <begin position="29"/>
        <end position="48"/>
    </location>
</feature>
<dbReference type="AlphaFoldDB" id="A0A174NUQ9"/>
<dbReference type="Gene3D" id="1.10.357.10">
    <property type="entry name" value="Tetracycline Repressor, domain 2"/>
    <property type="match status" value="1"/>
</dbReference>
<dbReference type="PANTHER" id="PTHR30055:SF226">
    <property type="entry name" value="HTH-TYPE TRANSCRIPTIONAL REGULATOR PKSA"/>
    <property type="match status" value="1"/>
</dbReference>